<dbReference type="Gene3D" id="3.60.15.10">
    <property type="entry name" value="Ribonuclease Z/Hydroxyacylglutathione hydrolase-like"/>
    <property type="match status" value="1"/>
</dbReference>
<comment type="similarity">
    <text evidence="1">In the N-terminal section; belongs to the zinc metallo-hydrolase group 3 family.</text>
</comment>
<dbReference type="PROSITE" id="PS50902">
    <property type="entry name" value="FLAVODOXIN_LIKE"/>
    <property type="match status" value="1"/>
</dbReference>
<dbReference type="GO" id="GO:0009055">
    <property type="term" value="F:electron transfer activity"/>
    <property type="evidence" value="ECO:0007669"/>
    <property type="project" value="InterPro"/>
</dbReference>
<dbReference type="Gene3D" id="3.40.50.360">
    <property type="match status" value="1"/>
</dbReference>
<dbReference type="GO" id="GO:0010181">
    <property type="term" value="F:FMN binding"/>
    <property type="evidence" value="ECO:0007669"/>
    <property type="project" value="InterPro"/>
</dbReference>
<gene>
    <name evidence="3" type="ORF">JN12_00813</name>
</gene>
<dbReference type="RefSeq" id="WP_145018599.1">
    <property type="nucleotide sequence ID" value="NZ_VLLN01000004.1"/>
</dbReference>
<dbReference type="InterPro" id="IPR001279">
    <property type="entry name" value="Metallo-B-lactamas"/>
</dbReference>
<reference evidence="3 4" key="1">
    <citation type="submission" date="2019-07" db="EMBL/GenBank/DDBJ databases">
        <title>Genomic Encyclopedia of Archaeal and Bacterial Type Strains, Phase II (KMG-II): from individual species to whole genera.</title>
        <authorList>
            <person name="Goeker M."/>
        </authorList>
    </citation>
    <scope>NUCLEOTIDE SEQUENCE [LARGE SCALE GENOMIC DNA]</scope>
    <source>
        <strain evidence="3 4">ATCC BAA-1139</strain>
    </source>
</reference>
<proteinExistence type="inferred from homology"/>
<dbReference type="GO" id="GO:0016491">
    <property type="term" value="F:oxidoreductase activity"/>
    <property type="evidence" value="ECO:0007669"/>
    <property type="project" value="InterPro"/>
</dbReference>
<organism evidence="3 4">
    <name type="scientific">Geobacter argillaceus</name>
    <dbReference type="NCBI Taxonomy" id="345631"/>
    <lineage>
        <taxon>Bacteria</taxon>
        <taxon>Pseudomonadati</taxon>
        <taxon>Thermodesulfobacteriota</taxon>
        <taxon>Desulfuromonadia</taxon>
        <taxon>Geobacterales</taxon>
        <taxon>Geobacteraceae</taxon>
        <taxon>Geobacter</taxon>
    </lineage>
</organism>
<name>A0A562WSH7_9BACT</name>
<evidence type="ECO:0000313" key="4">
    <source>
        <dbReference type="Proteomes" id="UP000319449"/>
    </source>
</evidence>
<dbReference type="EMBL" id="VLLN01000004">
    <property type="protein sequence ID" value="TWJ32374.1"/>
    <property type="molecule type" value="Genomic_DNA"/>
</dbReference>
<dbReference type="OrthoDB" id="9800607at2"/>
<dbReference type="InterPro" id="IPR045761">
    <property type="entry name" value="ODP_dom"/>
</dbReference>
<protein>
    <submittedName>
        <fullName evidence="3">Flavorubredoxin</fullName>
    </submittedName>
</protein>
<dbReference type="Pfam" id="PF00258">
    <property type="entry name" value="Flavodoxin_1"/>
    <property type="match status" value="1"/>
</dbReference>
<dbReference type="SUPFAM" id="SSF56281">
    <property type="entry name" value="Metallo-hydrolase/oxidoreductase"/>
    <property type="match status" value="1"/>
</dbReference>
<dbReference type="SUPFAM" id="SSF52218">
    <property type="entry name" value="Flavoproteins"/>
    <property type="match status" value="1"/>
</dbReference>
<keyword evidence="4" id="KW-1185">Reference proteome</keyword>
<dbReference type="InterPro" id="IPR036866">
    <property type="entry name" value="RibonucZ/Hydroxyglut_hydro"/>
</dbReference>
<dbReference type="AlphaFoldDB" id="A0A562WSH7"/>
<dbReference type="CDD" id="cd07709">
    <property type="entry name" value="flavodiiron_proteins_MBL-fold"/>
    <property type="match status" value="1"/>
</dbReference>
<dbReference type="InterPro" id="IPR016440">
    <property type="entry name" value="Rubredoxin-O_OxRdtase"/>
</dbReference>
<evidence type="ECO:0000256" key="1">
    <source>
        <dbReference type="ARBA" id="ARBA00007121"/>
    </source>
</evidence>
<dbReference type="Pfam" id="PF19583">
    <property type="entry name" value="ODP"/>
    <property type="match status" value="1"/>
</dbReference>
<evidence type="ECO:0000313" key="3">
    <source>
        <dbReference type="EMBL" id="TWJ32374.1"/>
    </source>
</evidence>
<feature type="domain" description="Flavodoxin-like" evidence="2">
    <location>
        <begin position="256"/>
        <end position="394"/>
    </location>
</feature>
<dbReference type="PANTHER" id="PTHR43717:SF1">
    <property type="entry name" value="ANAEROBIC NITRIC OXIDE REDUCTASE FLAVORUBREDOXIN"/>
    <property type="match status" value="1"/>
</dbReference>
<dbReference type="PANTHER" id="PTHR43717">
    <property type="entry name" value="ANAEROBIC NITRIC OXIDE REDUCTASE FLAVORUBREDOXIN"/>
    <property type="match status" value="1"/>
</dbReference>
<dbReference type="Proteomes" id="UP000319449">
    <property type="component" value="Unassembled WGS sequence"/>
</dbReference>
<dbReference type="InterPro" id="IPR029039">
    <property type="entry name" value="Flavoprotein-like_sf"/>
</dbReference>
<dbReference type="PIRSF" id="PIRSF005243">
    <property type="entry name" value="ROO"/>
    <property type="match status" value="1"/>
</dbReference>
<accession>A0A562WSH7</accession>
<sequence>MKPVELASDIYWVGAVDWAVRDFHGYEVPRGTSYNNYLIMDDEVTLIDTVKYDFADITLKNIQSVVEPSRIKHVIINHIENDHATSLDRIMELAPQATIYLTEKGRKGLERFYYNTNWNMKVVKTGDTLKIGKRTLRFIESAMLHWPDSMMTYAEEDKILFSQDAFGQHIASASRFEDEYIASASQPELDDAVIDYYANILMPFGALIKSKIAEIQKLGLEIAMIAPDHGVIWRKNPQQVLGRYLEMANGKANLSVAIAYDTMWQSTEKMSVPIAEGIKAEGLDVKVVKLRATPMSVAIKEFWKSRGTLIGSPTLNNILYPSVAEFLTHLRGLRPKNRIVSAFGSYGWGGGAVKEAIEEAKKMGLETVEPGIQLLYRPSIADEQACFEFGQNFARRVKAYHETI</sequence>
<dbReference type="GO" id="GO:0046872">
    <property type="term" value="F:metal ion binding"/>
    <property type="evidence" value="ECO:0007669"/>
    <property type="project" value="InterPro"/>
</dbReference>
<dbReference type="SMART" id="SM00849">
    <property type="entry name" value="Lactamase_B"/>
    <property type="match status" value="1"/>
</dbReference>
<dbReference type="InterPro" id="IPR008254">
    <property type="entry name" value="Flavodoxin/NO_synth"/>
</dbReference>
<comment type="caution">
    <text evidence="3">The sequence shown here is derived from an EMBL/GenBank/DDBJ whole genome shotgun (WGS) entry which is preliminary data.</text>
</comment>
<evidence type="ECO:0000259" key="2">
    <source>
        <dbReference type="PROSITE" id="PS50902"/>
    </source>
</evidence>